<dbReference type="EMBL" id="MN739575">
    <property type="protein sequence ID" value="QHT13568.1"/>
    <property type="molecule type" value="Genomic_DNA"/>
</dbReference>
<proteinExistence type="predicted"/>
<name>A0A6C0D9R0_9ZZZZ</name>
<accession>A0A6C0D9R0</accession>
<sequence length="88" mass="10147">MSVYVARLYCGCYFEVNSTANGFGFVTCRDSHRTCDESATLQHAMELQYEVDKSKRPHDLLMIPHWHHQRCDAVQRIPKNCNCNTVAP</sequence>
<reference evidence="1" key="1">
    <citation type="journal article" date="2020" name="Nature">
        <title>Giant virus diversity and host interactions through global metagenomics.</title>
        <authorList>
            <person name="Schulz F."/>
            <person name="Roux S."/>
            <person name="Paez-Espino D."/>
            <person name="Jungbluth S."/>
            <person name="Walsh D.A."/>
            <person name="Denef V.J."/>
            <person name="McMahon K.D."/>
            <person name="Konstantinidis K.T."/>
            <person name="Eloe-Fadrosh E.A."/>
            <person name="Kyrpides N.C."/>
            <person name="Woyke T."/>
        </authorList>
    </citation>
    <scope>NUCLEOTIDE SEQUENCE</scope>
    <source>
        <strain evidence="1">GVMAG-M-3300023174-132</strain>
    </source>
</reference>
<organism evidence="1">
    <name type="scientific">viral metagenome</name>
    <dbReference type="NCBI Taxonomy" id="1070528"/>
    <lineage>
        <taxon>unclassified sequences</taxon>
        <taxon>metagenomes</taxon>
        <taxon>organismal metagenomes</taxon>
    </lineage>
</organism>
<evidence type="ECO:0000313" key="1">
    <source>
        <dbReference type="EMBL" id="QHT13568.1"/>
    </source>
</evidence>
<dbReference type="AlphaFoldDB" id="A0A6C0D9R0"/>
<protein>
    <submittedName>
        <fullName evidence="1">Uncharacterized protein</fullName>
    </submittedName>
</protein>